<reference evidence="2" key="1">
    <citation type="journal article" date="2019" name="Science">
        <title>Mutation of a bHLH transcription factor allowed almond domestication.</title>
        <authorList>
            <person name="Sanchez-Perez R."/>
            <person name="Pavan S."/>
            <person name="Mazzeo R."/>
            <person name="Moldovan C."/>
            <person name="Aiese Cigliano R."/>
            <person name="Del Cueto J."/>
            <person name="Ricciardi F."/>
            <person name="Lotti C."/>
            <person name="Ricciardi L."/>
            <person name="Dicenta F."/>
            <person name="Lopez-Marques R.L."/>
            <person name="Lindberg Moller B."/>
        </authorList>
    </citation>
    <scope>NUCLEOTIDE SEQUENCE</scope>
</reference>
<feature type="transmembrane region" description="Helical" evidence="1">
    <location>
        <begin position="30"/>
        <end position="53"/>
    </location>
</feature>
<proteinExistence type="predicted"/>
<dbReference type="AlphaFoldDB" id="A0A4Y1QUL2"/>
<sequence>MRVSYHWRSVPGILALGKGLSLNGHISLRILLPGQALLGFLPYLVLSLSIVGFSESFTHHLFMNCTLQLVNYVMNSVSALCDSFSFRSKDAKMM</sequence>
<keyword evidence="1" id="KW-0812">Transmembrane</keyword>
<keyword evidence="1" id="KW-0472">Membrane</keyword>
<accession>A0A4Y1QUL2</accession>
<name>A0A4Y1QUL2_PRUDU</name>
<dbReference type="EMBL" id="AP019297">
    <property type="protein sequence ID" value="BBG95511.1"/>
    <property type="molecule type" value="Genomic_DNA"/>
</dbReference>
<evidence type="ECO:0000313" key="2">
    <source>
        <dbReference type="EMBL" id="BBG95511.1"/>
    </source>
</evidence>
<keyword evidence="1" id="KW-1133">Transmembrane helix</keyword>
<evidence type="ECO:0000256" key="1">
    <source>
        <dbReference type="SAM" id="Phobius"/>
    </source>
</evidence>
<organism evidence="2">
    <name type="scientific">Prunus dulcis</name>
    <name type="common">Almond</name>
    <name type="synonym">Amygdalus dulcis</name>
    <dbReference type="NCBI Taxonomy" id="3755"/>
    <lineage>
        <taxon>Eukaryota</taxon>
        <taxon>Viridiplantae</taxon>
        <taxon>Streptophyta</taxon>
        <taxon>Embryophyta</taxon>
        <taxon>Tracheophyta</taxon>
        <taxon>Spermatophyta</taxon>
        <taxon>Magnoliopsida</taxon>
        <taxon>eudicotyledons</taxon>
        <taxon>Gunneridae</taxon>
        <taxon>Pentapetalae</taxon>
        <taxon>rosids</taxon>
        <taxon>fabids</taxon>
        <taxon>Rosales</taxon>
        <taxon>Rosaceae</taxon>
        <taxon>Amygdaloideae</taxon>
        <taxon>Amygdaleae</taxon>
        <taxon>Prunus</taxon>
    </lineage>
</organism>
<gene>
    <name evidence="2" type="ORF">Prudu_004078</name>
</gene>
<protein>
    <submittedName>
        <fullName evidence="2">Uncharacterized protein</fullName>
    </submittedName>
</protein>